<dbReference type="GO" id="GO:0005737">
    <property type="term" value="C:cytoplasm"/>
    <property type="evidence" value="ECO:0007669"/>
    <property type="project" value="TreeGrafter"/>
</dbReference>
<organism evidence="1">
    <name type="scientific">Schistocephalus solidus</name>
    <name type="common">Tapeworm</name>
    <dbReference type="NCBI Taxonomy" id="70667"/>
    <lineage>
        <taxon>Eukaryota</taxon>
        <taxon>Metazoa</taxon>
        <taxon>Spiralia</taxon>
        <taxon>Lophotrochozoa</taxon>
        <taxon>Platyhelminthes</taxon>
        <taxon>Cestoda</taxon>
        <taxon>Eucestoda</taxon>
        <taxon>Diphyllobothriidea</taxon>
        <taxon>Diphyllobothriidae</taxon>
        <taxon>Schistocephalus</taxon>
    </lineage>
</organism>
<reference evidence="1" key="1">
    <citation type="submission" date="2016-06" db="UniProtKB">
        <authorList>
            <consortium name="WormBaseParasite"/>
        </authorList>
    </citation>
    <scope>IDENTIFICATION</scope>
</reference>
<dbReference type="PANTHER" id="PTHR13886">
    <property type="entry name" value="JNK/SAPK-ASSOCIATED PROTEIN"/>
    <property type="match status" value="1"/>
</dbReference>
<dbReference type="SUPFAM" id="SSF50978">
    <property type="entry name" value="WD40 repeat-like"/>
    <property type="match status" value="1"/>
</dbReference>
<dbReference type="AlphaFoldDB" id="A0A183SAL3"/>
<evidence type="ECO:0000313" key="1">
    <source>
        <dbReference type="WBParaSite" id="SSLN_0000131101-mRNA-1"/>
    </source>
</evidence>
<dbReference type="InterPro" id="IPR036322">
    <property type="entry name" value="WD40_repeat_dom_sf"/>
</dbReference>
<name>A0A183SAL3_SCHSO</name>
<dbReference type="GO" id="GO:0030159">
    <property type="term" value="F:signaling receptor complex adaptor activity"/>
    <property type="evidence" value="ECO:0007669"/>
    <property type="project" value="TreeGrafter"/>
</dbReference>
<dbReference type="PANTHER" id="PTHR13886:SF4">
    <property type="entry name" value="JNK-INTERACTING PROTEIN 3"/>
    <property type="match status" value="1"/>
</dbReference>
<dbReference type="WBParaSite" id="SSLN_0000131101-mRNA-1">
    <property type="protein sequence ID" value="SSLN_0000131101-mRNA-1"/>
    <property type="gene ID" value="SSLN_0000131101"/>
</dbReference>
<sequence length="271" mass="29713">LCPLLTEAATAQQTVWLGCQNGDLFLHCSMTSRYRCLQTTRMPSGVTAICHFSGRVFVSLADGHIVVFRRQTPSVTKASSTTFCRDDAQARVDLEVKEVIATTTTTIPRSASQDTAITSTQHHLANSPDSSGHLRNDVPIGSELAAAVGGDGCALEGSWDLSEACVITCGPPQHAIKALVIVPPTLALWAAYGNQILVIDTTGFQKLGTCYQLLLYVPLYWTLVEAKKASLLLLLLFLLHYNERQLEVGMSVHLNSRRFARWFTQCFFLQP</sequence>
<accession>A0A183SAL3</accession>
<dbReference type="GO" id="GO:0008432">
    <property type="term" value="F:JUN kinase binding"/>
    <property type="evidence" value="ECO:0007669"/>
    <property type="project" value="TreeGrafter"/>
</dbReference>
<dbReference type="InterPro" id="IPR039911">
    <property type="entry name" value="JIP3/JIP4"/>
</dbReference>
<dbReference type="GO" id="GO:0019894">
    <property type="term" value="F:kinesin binding"/>
    <property type="evidence" value="ECO:0007669"/>
    <property type="project" value="TreeGrafter"/>
</dbReference>
<dbReference type="GO" id="GO:0005078">
    <property type="term" value="F:MAP-kinase scaffold activity"/>
    <property type="evidence" value="ECO:0007669"/>
    <property type="project" value="InterPro"/>
</dbReference>
<dbReference type="GO" id="GO:0016192">
    <property type="term" value="P:vesicle-mediated transport"/>
    <property type="evidence" value="ECO:0007669"/>
    <property type="project" value="TreeGrafter"/>
</dbReference>
<protein>
    <submittedName>
        <fullName evidence="1">RAB3GAP2_N domain-containing protein</fullName>
    </submittedName>
</protein>
<proteinExistence type="predicted"/>